<evidence type="ECO:0000313" key="5">
    <source>
        <dbReference type="Proteomes" id="UP001056291"/>
    </source>
</evidence>
<name>A0ABY4W5S4_9PROT</name>
<dbReference type="InterPro" id="IPR056729">
    <property type="entry name" value="GMPPB_C"/>
</dbReference>
<evidence type="ECO:0000259" key="3">
    <source>
        <dbReference type="Pfam" id="PF25087"/>
    </source>
</evidence>
<dbReference type="InterPro" id="IPR047324">
    <property type="entry name" value="LbH_gamma_CA-like"/>
</dbReference>
<gene>
    <name evidence="4" type="ORF">NBZ79_15825</name>
</gene>
<dbReference type="PANTHER" id="PTHR13061">
    <property type="entry name" value="DYNACTIN SUBUNIT P25"/>
    <property type="match status" value="1"/>
</dbReference>
<proteinExistence type="predicted"/>
<evidence type="ECO:0000256" key="2">
    <source>
        <dbReference type="ARBA" id="ARBA00023315"/>
    </source>
</evidence>
<reference evidence="4" key="1">
    <citation type="submission" date="2022-06" db="EMBL/GenBank/DDBJ databases">
        <title>Sneathiella actinostolidae sp. nov., isolated from a sea anemonein the Western Pacific Ocean.</title>
        <authorList>
            <person name="Wei M.J."/>
        </authorList>
    </citation>
    <scope>NUCLEOTIDE SEQUENCE</scope>
    <source>
        <strain evidence="4">PHK-P5</strain>
    </source>
</reference>
<dbReference type="PANTHER" id="PTHR13061:SF29">
    <property type="entry name" value="GAMMA CARBONIC ANHYDRASE-LIKE 1, MITOCHONDRIAL-RELATED"/>
    <property type="match status" value="1"/>
</dbReference>
<keyword evidence="1" id="KW-0677">Repeat</keyword>
<sequence>MSQFGPDVTIDDAAYLHPTALVYGKVEIRKGASMWPYSVVRAESKNVVIGEYTNIQDFCMIHVGEETGSIIGSHCSITHHCTIHGCKIGDNCLIGINTTIMDGCVIGDNCIVAGHTFLKENTVIPDNSIVMGTPGKVVRTYNNYIKCRLNAFMYYRNALAYAKGEHREWASKENSEALHREIERLTAEQKTLEQSA</sequence>
<dbReference type="SUPFAM" id="SSF51161">
    <property type="entry name" value="Trimeric LpxA-like enzymes"/>
    <property type="match status" value="1"/>
</dbReference>
<accession>A0ABY4W5S4</accession>
<keyword evidence="5" id="KW-1185">Reference proteome</keyword>
<keyword evidence="2" id="KW-0808">Transferase</keyword>
<dbReference type="InterPro" id="IPR050484">
    <property type="entry name" value="Transf_Hexapept/Carb_Anhydrase"/>
</dbReference>
<dbReference type="Proteomes" id="UP001056291">
    <property type="component" value="Chromosome"/>
</dbReference>
<dbReference type="InterPro" id="IPR011004">
    <property type="entry name" value="Trimer_LpxA-like_sf"/>
</dbReference>
<dbReference type="EMBL" id="CP098747">
    <property type="protein sequence ID" value="USG60634.1"/>
    <property type="molecule type" value="Genomic_DNA"/>
</dbReference>
<dbReference type="Gene3D" id="2.160.10.10">
    <property type="entry name" value="Hexapeptide repeat proteins"/>
    <property type="match status" value="1"/>
</dbReference>
<dbReference type="Pfam" id="PF25087">
    <property type="entry name" value="GMPPB_C"/>
    <property type="match status" value="1"/>
</dbReference>
<dbReference type="CDD" id="cd04645">
    <property type="entry name" value="LbH_gamma_CA_like"/>
    <property type="match status" value="1"/>
</dbReference>
<feature type="domain" description="Mannose-1-phosphate guanyltransferase C-terminal" evidence="3">
    <location>
        <begin position="24"/>
        <end position="129"/>
    </location>
</feature>
<protein>
    <submittedName>
        <fullName evidence="4">Gamma carbonic anhydrase family protein</fullName>
    </submittedName>
</protein>
<organism evidence="4 5">
    <name type="scientific">Sneathiella marina</name>
    <dbReference type="NCBI Taxonomy" id="2950108"/>
    <lineage>
        <taxon>Bacteria</taxon>
        <taxon>Pseudomonadati</taxon>
        <taxon>Pseudomonadota</taxon>
        <taxon>Alphaproteobacteria</taxon>
        <taxon>Sneathiellales</taxon>
        <taxon>Sneathiellaceae</taxon>
        <taxon>Sneathiella</taxon>
    </lineage>
</organism>
<evidence type="ECO:0000256" key="1">
    <source>
        <dbReference type="ARBA" id="ARBA00022737"/>
    </source>
</evidence>
<keyword evidence="2" id="KW-0012">Acyltransferase</keyword>
<evidence type="ECO:0000313" key="4">
    <source>
        <dbReference type="EMBL" id="USG60634.1"/>
    </source>
</evidence>
<dbReference type="RefSeq" id="WP_251933515.1">
    <property type="nucleotide sequence ID" value="NZ_CP098747.1"/>
</dbReference>